<evidence type="ECO:0000313" key="7">
    <source>
        <dbReference type="Proteomes" id="UP001172684"/>
    </source>
</evidence>
<dbReference type="Pfam" id="PF00828">
    <property type="entry name" value="Ribosomal_L27A"/>
    <property type="match status" value="1"/>
</dbReference>
<name>A0ABQ9NPB2_9PEZI</name>
<feature type="region of interest" description="Disordered" evidence="4">
    <location>
        <begin position="211"/>
        <end position="231"/>
    </location>
</feature>
<dbReference type="InterPro" id="IPR021131">
    <property type="entry name" value="Ribosomal_uL15/eL18"/>
</dbReference>
<evidence type="ECO:0000256" key="1">
    <source>
        <dbReference type="ARBA" id="ARBA00007320"/>
    </source>
</evidence>
<protein>
    <submittedName>
        <fullName evidence="6">YmL10</fullName>
    </submittedName>
</protein>
<dbReference type="SUPFAM" id="SSF52080">
    <property type="entry name" value="Ribosomal proteins L15p and L18e"/>
    <property type="match status" value="1"/>
</dbReference>
<dbReference type="Gene3D" id="3.100.10.10">
    <property type="match status" value="1"/>
</dbReference>
<keyword evidence="2" id="KW-0689">Ribosomal protein</keyword>
<evidence type="ECO:0000259" key="5">
    <source>
        <dbReference type="Pfam" id="PF00828"/>
    </source>
</evidence>
<reference evidence="6" key="1">
    <citation type="submission" date="2022-10" db="EMBL/GenBank/DDBJ databases">
        <title>Culturing micro-colonial fungi from biological soil crusts in the Mojave desert and describing Neophaeococcomyces mojavensis, and introducing the new genera and species Taxawa tesnikishii.</title>
        <authorList>
            <person name="Kurbessoian T."/>
            <person name="Stajich J.E."/>
        </authorList>
    </citation>
    <scope>NUCLEOTIDE SEQUENCE</scope>
    <source>
        <strain evidence="6">TK_1</strain>
    </source>
</reference>
<feature type="domain" description="Large ribosomal subunit protein uL15/eL18" evidence="5">
    <location>
        <begin position="115"/>
        <end position="191"/>
    </location>
</feature>
<evidence type="ECO:0000313" key="6">
    <source>
        <dbReference type="EMBL" id="KAJ9659271.1"/>
    </source>
</evidence>
<feature type="compositionally biased region" description="Basic residues" evidence="4">
    <location>
        <begin position="69"/>
        <end position="83"/>
    </location>
</feature>
<feature type="region of interest" description="Disordered" evidence="4">
    <location>
        <begin position="49"/>
        <end position="91"/>
    </location>
</feature>
<comment type="caution">
    <text evidence="6">The sequence shown here is derived from an EMBL/GenBank/DDBJ whole genome shotgun (WGS) entry which is preliminary data.</text>
</comment>
<gene>
    <name evidence="6" type="primary">MRPL10</name>
    <name evidence="6" type="ORF">H2201_007421</name>
</gene>
<dbReference type="Proteomes" id="UP001172684">
    <property type="component" value="Unassembled WGS sequence"/>
</dbReference>
<dbReference type="PANTHER" id="PTHR12934">
    <property type="entry name" value="50S RIBOSOMAL PROTEIN L15"/>
    <property type="match status" value="1"/>
</dbReference>
<feature type="region of interest" description="Disordered" evidence="4">
    <location>
        <begin position="260"/>
        <end position="301"/>
    </location>
</feature>
<proteinExistence type="inferred from homology"/>
<dbReference type="EMBL" id="JAPDRL010000077">
    <property type="protein sequence ID" value="KAJ9659271.1"/>
    <property type="molecule type" value="Genomic_DNA"/>
</dbReference>
<keyword evidence="3" id="KW-0687">Ribonucleoprotein</keyword>
<dbReference type="HAMAP" id="MF_01341">
    <property type="entry name" value="Ribosomal_uL15"/>
    <property type="match status" value="1"/>
</dbReference>
<sequence length="301" mass="33319">MPPRLSLLKASSWLSGPSCSPVAPFLVPFLQRPQQQRFASILGSLSDNPGAYNKKIRRGRGPASGKGKTSGRGHKGQKQHGKVPRGFTGGQTKYEITHPARGLGFENHWSVEMSPLNVDRLQSWIDQGRINPSRPITMKELNDSRCLHGVKDGVKLLARGSDQLRTPINIIVSRASATAIAAVEAAGGKITTRFYTPQAIRRVLRRSTDPLESLQMQTEPSAEATPDVPRRKFAYRLPDPTSRKDIEYYRDPAHRGYLSHSVREGESPSLFFKTPGQSKVPREGVPNKRKAVAKAAENKLW</sequence>
<dbReference type="InterPro" id="IPR005749">
    <property type="entry name" value="Ribosomal_uL15_bac-type"/>
</dbReference>
<evidence type="ECO:0000256" key="4">
    <source>
        <dbReference type="SAM" id="MobiDB-lite"/>
    </source>
</evidence>
<comment type="similarity">
    <text evidence="1">Belongs to the universal ribosomal protein uL15 family.</text>
</comment>
<evidence type="ECO:0000256" key="3">
    <source>
        <dbReference type="ARBA" id="ARBA00023274"/>
    </source>
</evidence>
<evidence type="ECO:0000256" key="2">
    <source>
        <dbReference type="ARBA" id="ARBA00022980"/>
    </source>
</evidence>
<dbReference type="NCBIfam" id="TIGR01071">
    <property type="entry name" value="rplO_bact"/>
    <property type="match status" value="1"/>
</dbReference>
<dbReference type="InterPro" id="IPR030878">
    <property type="entry name" value="Ribosomal_uL15"/>
</dbReference>
<dbReference type="InterPro" id="IPR036227">
    <property type="entry name" value="Ribosomal_uL15/eL18_sf"/>
</dbReference>
<accession>A0ABQ9NPB2</accession>
<dbReference type="PANTHER" id="PTHR12934:SF11">
    <property type="entry name" value="LARGE RIBOSOMAL SUBUNIT PROTEIN UL15M"/>
    <property type="match status" value="1"/>
</dbReference>
<keyword evidence="7" id="KW-1185">Reference proteome</keyword>
<organism evidence="6 7">
    <name type="scientific">Coniosporium apollinis</name>
    <dbReference type="NCBI Taxonomy" id="61459"/>
    <lineage>
        <taxon>Eukaryota</taxon>
        <taxon>Fungi</taxon>
        <taxon>Dikarya</taxon>
        <taxon>Ascomycota</taxon>
        <taxon>Pezizomycotina</taxon>
        <taxon>Dothideomycetes</taxon>
        <taxon>Dothideomycetes incertae sedis</taxon>
        <taxon>Coniosporium</taxon>
    </lineage>
</organism>